<dbReference type="EMBL" id="JAANIT010000403">
    <property type="protein sequence ID" value="KAG1548068.1"/>
    <property type="molecule type" value="Genomic_DNA"/>
</dbReference>
<proteinExistence type="predicted"/>
<organism evidence="1 2">
    <name type="scientific">Rhizopus oryzae</name>
    <name type="common">Mucormycosis agent</name>
    <name type="synonym">Rhizopus arrhizus var. delemar</name>
    <dbReference type="NCBI Taxonomy" id="64495"/>
    <lineage>
        <taxon>Eukaryota</taxon>
        <taxon>Fungi</taxon>
        <taxon>Fungi incertae sedis</taxon>
        <taxon>Mucoromycota</taxon>
        <taxon>Mucoromycotina</taxon>
        <taxon>Mucoromycetes</taxon>
        <taxon>Mucorales</taxon>
        <taxon>Mucorineae</taxon>
        <taxon>Rhizopodaceae</taxon>
        <taxon>Rhizopus</taxon>
    </lineage>
</organism>
<dbReference type="OrthoDB" id="2283246at2759"/>
<gene>
    <name evidence="1" type="ORF">G6F51_003886</name>
</gene>
<comment type="caution">
    <text evidence="1">The sequence shown here is derived from an EMBL/GenBank/DDBJ whole genome shotgun (WGS) entry which is preliminary data.</text>
</comment>
<evidence type="ECO:0000313" key="1">
    <source>
        <dbReference type="EMBL" id="KAG1548068.1"/>
    </source>
</evidence>
<name>A0A9P6YGN3_RHIOR</name>
<evidence type="ECO:0000313" key="2">
    <source>
        <dbReference type="Proteomes" id="UP000717996"/>
    </source>
</evidence>
<protein>
    <submittedName>
        <fullName evidence="1">Uncharacterized protein</fullName>
    </submittedName>
</protein>
<reference evidence="1" key="1">
    <citation type="journal article" date="2020" name="Microb. Genom.">
        <title>Genetic diversity of clinical and environmental Mucorales isolates obtained from an investigation of mucormycosis cases among solid organ transplant recipients.</title>
        <authorList>
            <person name="Nguyen M.H."/>
            <person name="Kaul D."/>
            <person name="Muto C."/>
            <person name="Cheng S.J."/>
            <person name="Richter R.A."/>
            <person name="Bruno V.M."/>
            <person name="Liu G."/>
            <person name="Beyhan S."/>
            <person name="Sundermann A.J."/>
            <person name="Mounaud S."/>
            <person name="Pasculle A.W."/>
            <person name="Nierman W.C."/>
            <person name="Driscoll E."/>
            <person name="Cumbie R."/>
            <person name="Clancy C.J."/>
            <person name="Dupont C.L."/>
        </authorList>
    </citation>
    <scope>NUCLEOTIDE SEQUENCE</scope>
    <source>
        <strain evidence="1">GL16</strain>
    </source>
</reference>
<sequence length="244" mass="27888">MTYPGYKELKNYLTGNKKLSFIKFVNDNIDMLPMWSIEDNANTGSALFGTWYKRYKQTYGEFNETSKNLKKPQYNYLIWNLIIDKSRRKRLESSYHEGVLGLLIEARRSATEEGRRLLNPGTVAFHSTDYGKIAADENAQVVDEADKGDSSSEATQISTENHETDVSLDLLYPFGAKKILGKLTRDDVQKIKYFEIKESSIVARMKKHVITPLLKNSLTPTETETMKLLLSSDINFVDYGSRSI</sequence>
<dbReference type="AlphaFoldDB" id="A0A9P6YGN3"/>
<accession>A0A9P6YGN3</accession>
<dbReference type="Proteomes" id="UP000717996">
    <property type="component" value="Unassembled WGS sequence"/>
</dbReference>